<evidence type="ECO:0000256" key="1">
    <source>
        <dbReference type="ARBA" id="ARBA00007169"/>
    </source>
</evidence>
<dbReference type="InterPro" id="IPR001031">
    <property type="entry name" value="Thioesterase"/>
</dbReference>
<evidence type="ECO:0000259" key="4">
    <source>
        <dbReference type="SMART" id="SM00824"/>
    </source>
</evidence>
<accession>A0AAU8IWI0</accession>
<dbReference type="InterPro" id="IPR020802">
    <property type="entry name" value="TesA-like"/>
</dbReference>
<dbReference type="SUPFAM" id="SSF53474">
    <property type="entry name" value="alpha/beta-Hydrolases"/>
    <property type="match status" value="1"/>
</dbReference>
<evidence type="ECO:0000256" key="3">
    <source>
        <dbReference type="SAM" id="MobiDB-lite"/>
    </source>
</evidence>
<name>A0AAU8IWI0_9ACTN</name>
<evidence type="ECO:0000313" key="5">
    <source>
        <dbReference type="EMBL" id="XCJ72413.1"/>
    </source>
</evidence>
<dbReference type="PANTHER" id="PTHR11487:SF0">
    <property type="entry name" value="S-ACYL FATTY ACID SYNTHASE THIOESTERASE, MEDIUM CHAIN"/>
    <property type="match status" value="1"/>
</dbReference>
<dbReference type="Gene3D" id="3.40.50.1820">
    <property type="entry name" value="alpha/beta hydrolase"/>
    <property type="match status" value="1"/>
</dbReference>
<dbReference type="GO" id="GO:0016787">
    <property type="term" value="F:hydrolase activity"/>
    <property type="evidence" value="ECO:0007669"/>
    <property type="project" value="UniProtKB-KW"/>
</dbReference>
<dbReference type="SMART" id="SM00824">
    <property type="entry name" value="PKS_TE"/>
    <property type="match status" value="1"/>
</dbReference>
<organism evidence="5">
    <name type="scientific">Streptomyces tabacisoli</name>
    <dbReference type="NCBI Taxonomy" id="3156398"/>
    <lineage>
        <taxon>Bacteria</taxon>
        <taxon>Bacillati</taxon>
        <taxon>Actinomycetota</taxon>
        <taxon>Actinomycetes</taxon>
        <taxon>Kitasatosporales</taxon>
        <taxon>Streptomycetaceae</taxon>
        <taxon>Streptomyces</taxon>
    </lineage>
</organism>
<dbReference type="RefSeq" id="WP_353943978.1">
    <property type="nucleotide sequence ID" value="NZ_CP159534.1"/>
</dbReference>
<dbReference type="InterPro" id="IPR012223">
    <property type="entry name" value="TEII"/>
</dbReference>
<sequence>MSITLPEPARTWLRPLGDAGDTALVCFPHAGGSASVFGSWKSHLPEHLALLGVQYPGRADRGDEPMSGQLQSLAQQIAMALQWARFPYVLLGHSMGALLAYETCLSLADLGLGHPEQLIVSASPPPDQAPARSRSDVSGRVLSLPGPDEGDQEARQHFAQLVETDLRLLRDYEPTGRRVQTPLTCLYNTDDPDMSAQDAEEWRAFTTEDFRTQELPGGHFSCVEDPQAVGEMLRQLLSPRGQAARGEARRA</sequence>
<dbReference type="GO" id="GO:0008610">
    <property type="term" value="P:lipid biosynthetic process"/>
    <property type="evidence" value="ECO:0007669"/>
    <property type="project" value="TreeGrafter"/>
</dbReference>
<gene>
    <name evidence="5" type="ORF">ABII15_21705</name>
</gene>
<protein>
    <submittedName>
        <fullName evidence="5">Alpha/beta fold hydrolase</fullName>
    </submittedName>
</protein>
<evidence type="ECO:0000256" key="2">
    <source>
        <dbReference type="ARBA" id="ARBA00022801"/>
    </source>
</evidence>
<dbReference type="EMBL" id="CP159534">
    <property type="protein sequence ID" value="XCJ72413.1"/>
    <property type="molecule type" value="Genomic_DNA"/>
</dbReference>
<dbReference type="InterPro" id="IPR029058">
    <property type="entry name" value="AB_hydrolase_fold"/>
</dbReference>
<keyword evidence="2 5" id="KW-0378">Hydrolase</keyword>
<comment type="similarity">
    <text evidence="1">Belongs to the thioesterase family.</text>
</comment>
<proteinExistence type="inferred from homology"/>
<feature type="domain" description="Thioesterase TesA-like" evidence="4">
    <location>
        <begin position="25"/>
        <end position="236"/>
    </location>
</feature>
<reference evidence="5" key="1">
    <citation type="submission" date="2024-06" db="EMBL/GenBank/DDBJ databases">
        <title>Streptomyces sp. strain HUAS MG91 genome sequences.</title>
        <authorList>
            <person name="Mo P."/>
        </authorList>
    </citation>
    <scope>NUCLEOTIDE SEQUENCE</scope>
    <source>
        <strain evidence="5">HUAS MG91</strain>
    </source>
</reference>
<dbReference type="PANTHER" id="PTHR11487">
    <property type="entry name" value="THIOESTERASE"/>
    <property type="match status" value="1"/>
</dbReference>
<feature type="region of interest" description="Disordered" evidence="3">
    <location>
        <begin position="119"/>
        <end position="153"/>
    </location>
</feature>
<dbReference type="Pfam" id="PF00975">
    <property type="entry name" value="Thioesterase"/>
    <property type="match status" value="1"/>
</dbReference>
<dbReference type="KEGG" id="stac:ABII15_21705"/>
<dbReference type="AlphaFoldDB" id="A0AAU8IWI0"/>